<organism evidence="2">
    <name type="scientific">uncultured Thiotrichaceae bacterium</name>
    <dbReference type="NCBI Taxonomy" id="298394"/>
    <lineage>
        <taxon>Bacteria</taxon>
        <taxon>Pseudomonadati</taxon>
        <taxon>Pseudomonadota</taxon>
        <taxon>Gammaproteobacteria</taxon>
        <taxon>Thiotrichales</taxon>
        <taxon>Thiotrichaceae</taxon>
        <taxon>environmental samples</taxon>
    </lineage>
</organism>
<evidence type="ECO:0000256" key="1">
    <source>
        <dbReference type="SAM" id="SignalP"/>
    </source>
</evidence>
<dbReference type="EMBL" id="CACVAY010000139">
    <property type="protein sequence ID" value="CAA6826894.1"/>
    <property type="molecule type" value="Genomic_DNA"/>
</dbReference>
<protein>
    <recommendedName>
        <fullName evidence="3">Outer membrane lipoprotein-sorting protein</fullName>
    </recommendedName>
</protein>
<reference evidence="2" key="1">
    <citation type="submission" date="2020-01" db="EMBL/GenBank/DDBJ databases">
        <authorList>
            <person name="Meier V. D."/>
            <person name="Meier V D."/>
        </authorList>
    </citation>
    <scope>NUCLEOTIDE SEQUENCE</scope>
    <source>
        <strain evidence="2">HLG_WM_MAG_07</strain>
    </source>
</reference>
<name>A0A6S6U5B5_9GAMM</name>
<keyword evidence="1" id="KW-0732">Signal</keyword>
<dbReference type="AlphaFoldDB" id="A0A6S6U5B5"/>
<gene>
    <name evidence="2" type="ORF">HELGO_WM8316</name>
</gene>
<accession>A0A6S6U5B5</accession>
<evidence type="ECO:0000313" key="2">
    <source>
        <dbReference type="EMBL" id="CAA6826894.1"/>
    </source>
</evidence>
<sequence length="254" mass="29478">MKHLLLAVATFIYLGGSVAFAFEPSAPPYPKGAFPDNCSINQLQPIAETSRTETDYKSQYTAKSGAKSYSLTIDMDYGEKTFGLYAGLSSGKQELIRKVMIGDYPTYIDQVYSGFLNEDKQLDFIVNMQAGDKNLMGNRQHSYFILSKGNRYAVRKITSYALEDKDFYDYTQDDRCEYLHLSFVSDQTQHYWVYNVLQFIDDKIVIKNKLSRYFPKWVTFDNTDKPVTIDVKQKQRLWQDFIRKDAFVEEISEK</sequence>
<feature type="chain" id="PRO_5027628546" description="Outer membrane lipoprotein-sorting protein" evidence="1">
    <location>
        <begin position="22"/>
        <end position="254"/>
    </location>
</feature>
<proteinExistence type="predicted"/>
<feature type="signal peptide" evidence="1">
    <location>
        <begin position="1"/>
        <end position="21"/>
    </location>
</feature>
<evidence type="ECO:0008006" key="3">
    <source>
        <dbReference type="Google" id="ProtNLM"/>
    </source>
</evidence>